<evidence type="ECO:0000313" key="2">
    <source>
        <dbReference type="Proteomes" id="UP001430953"/>
    </source>
</evidence>
<organism evidence="1 2">
    <name type="scientific">Cardiocondyla obscurior</name>
    <dbReference type="NCBI Taxonomy" id="286306"/>
    <lineage>
        <taxon>Eukaryota</taxon>
        <taxon>Metazoa</taxon>
        <taxon>Ecdysozoa</taxon>
        <taxon>Arthropoda</taxon>
        <taxon>Hexapoda</taxon>
        <taxon>Insecta</taxon>
        <taxon>Pterygota</taxon>
        <taxon>Neoptera</taxon>
        <taxon>Endopterygota</taxon>
        <taxon>Hymenoptera</taxon>
        <taxon>Apocrita</taxon>
        <taxon>Aculeata</taxon>
        <taxon>Formicoidea</taxon>
        <taxon>Formicidae</taxon>
        <taxon>Myrmicinae</taxon>
        <taxon>Cardiocondyla</taxon>
    </lineage>
</organism>
<dbReference type="EMBL" id="JADYXP020000012">
    <property type="protein sequence ID" value="KAL0113173.1"/>
    <property type="molecule type" value="Genomic_DNA"/>
</dbReference>
<dbReference type="Proteomes" id="UP001430953">
    <property type="component" value="Unassembled WGS sequence"/>
</dbReference>
<reference evidence="1 2" key="1">
    <citation type="submission" date="2023-03" db="EMBL/GenBank/DDBJ databases">
        <title>High recombination rates correlate with genetic variation in Cardiocondyla obscurior ants.</title>
        <authorList>
            <person name="Errbii M."/>
        </authorList>
    </citation>
    <scope>NUCLEOTIDE SEQUENCE [LARGE SCALE GENOMIC DNA]</scope>
    <source>
        <strain evidence="1">Alpha-2009</strain>
        <tissue evidence="1">Whole body</tissue>
    </source>
</reference>
<gene>
    <name evidence="1" type="ORF">PUN28_012392</name>
</gene>
<dbReference type="AlphaFoldDB" id="A0AAW2FBC5"/>
<comment type="caution">
    <text evidence="1">The sequence shown here is derived from an EMBL/GenBank/DDBJ whole genome shotgun (WGS) entry which is preliminary data.</text>
</comment>
<proteinExistence type="predicted"/>
<sequence length="89" mass="10462">MTDASATLSRWITTGWIPEDASRKIICCHIIYDQFRLIKHQLTKVNNVNRKEKNRRKESSLEITKIEMCIGELRAEATVRKRRRPHATV</sequence>
<name>A0AAW2FBC5_9HYME</name>
<evidence type="ECO:0000313" key="1">
    <source>
        <dbReference type="EMBL" id="KAL0113173.1"/>
    </source>
</evidence>
<accession>A0AAW2FBC5</accession>
<keyword evidence="2" id="KW-1185">Reference proteome</keyword>
<protein>
    <submittedName>
        <fullName evidence="1">Uncharacterized protein</fullName>
    </submittedName>
</protein>